<sequence>ATTFRSLMHSDGVLSRAYGLPKIHKPDCPLRIIVSSVNSPLHSFATYFHNILYDNLPVANSHISNSFDLVTRLNHSFVDDHYNLISLDVVSLFT</sequence>
<proteinExistence type="predicted"/>
<protein>
    <recommendedName>
        <fullName evidence="3">Reverse transcriptase domain-containing protein</fullName>
    </recommendedName>
</protein>
<dbReference type="EMBL" id="GL436410">
    <property type="protein sequence ID" value="EFN72054.1"/>
    <property type="molecule type" value="Genomic_DNA"/>
</dbReference>
<dbReference type="InParanoid" id="E2A3D5"/>
<evidence type="ECO:0000313" key="2">
    <source>
        <dbReference type="Proteomes" id="UP000000311"/>
    </source>
</evidence>
<dbReference type="OrthoDB" id="7551446at2759"/>
<accession>E2A3D5</accession>
<keyword evidence="2" id="KW-1185">Reference proteome</keyword>
<organism evidence="2">
    <name type="scientific">Camponotus floridanus</name>
    <name type="common">Florida carpenter ant</name>
    <dbReference type="NCBI Taxonomy" id="104421"/>
    <lineage>
        <taxon>Eukaryota</taxon>
        <taxon>Metazoa</taxon>
        <taxon>Ecdysozoa</taxon>
        <taxon>Arthropoda</taxon>
        <taxon>Hexapoda</taxon>
        <taxon>Insecta</taxon>
        <taxon>Pterygota</taxon>
        <taxon>Neoptera</taxon>
        <taxon>Endopterygota</taxon>
        <taxon>Hymenoptera</taxon>
        <taxon>Apocrita</taxon>
        <taxon>Aculeata</taxon>
        <taxon>Formicoidea</taxon>
        <taxon>Formicidae</taxon>
        <taxon>Formicinae</taxon>
        <taxon>Camponotus</taxon>
    </lineage>
</organism>
<name>E2A3D5_CAMFO</name>
<feature type="non-terminal residue" evidence="1">
    <location>
        <position position="94"/>
    </location>
</feature>
<dbReference type="Proteomes" id="UP000000311">
    <property type="component" value="Unassembled WGS sequence"/>
</dbReference>
<reference evidence="1 2" key="1">
    <citation type="journal article" date="2010" name="Science">
        <title>Genomic comparison of the ants Camponotus floridanus and Harpegnathos saltator.</title>
        <authorList>
            <person name="Bonasio R."/>
            <person name="Zhang G."/>
            <person name="Ye C."/>
            <person name="Mutti N.S."/>
            <person name="Fang X."/>
            <person name="Qin N."/>
            <person name="Donahue G."/>
            <person name="Yang P."/>
            <person name="Li Q."/>
            <person name="Li C."/>
            <person name="Zhang P."/>
            <person name="Huang Z."/>
            <person name="Berger S.L."/>
            <person name="Reinberg D."/>
            <person name="Wang J."/>
            <person name="Liebig J."/>
        </authorList>
    </citation>
    <scope>NUCLEOTIDE SEQUENCE [LARGE SCALE GENOMIC DNA]</scope>
    <source>
        <strain evidence="2">C129</strain>
    </source>
</reference>
<feature type="non-terminal residue" evidence="1">
    <location>
        <position position="1"/>
    </location>
</feature>
<evidence type="ECO:0000313" key="1">
    <source>
        <dbReference type="EMBL" id="EFN72054.1"/>
    </source>
</evidence>
<gene>
    <name evidence="1" type="ORF">EAG_00139</name>
</gene>
<evidence type="ECO:0008006" key="3">
    <source>
        <dbReference type="Google" id="ProtNLM"/>
    </source>
</evidence>
<dbReference type="AlphaFoldDB" id="E2A3D5"/>